<dbReference type="STRING" id="379508.A5DXT7"/>
<dbReference type="HOGENOM" id="CLU_022986_2_1_1"/>
<dbReference type="AlphaFoldDB" id="A5DXT7"/>
<organism evidence="6 7">
    <name type="scientific">Lodderomyces elongisporus (strain ATCC 11503 / CBS 2605 / JCM 1781 / NBRC 1676 / NRRL YB-4239)</name>
    <name type="common">Yeast</name>
    <name type="synonym">Saccharomyces elongisporus</name>
    <dbReference type="NCBI Taxonomy" id="379508"/>
    <lineage>
        <taxon>Eukaryota</taxon>
        <taxon>Fungi</taxon>
        <taxon>Dikarya</taxon>
        <taxon>Ascomycota</taxon>
        <taxon>Saccharomycotina</taxon>
        <taxon>Pichiomycetes</taxon>
        <taxon>Debaryomycetaceae</taxon>
        <taxon>Candida/Lodderomyces clade</taxon>
        <taxon>Lodderomyces</taxon>
    </lineage>
</organism>
<comment type="function">
    <text evidence="1">Catalyzes both the ATP-dependent activation of exogenously supplied lipoate to lipoyl-AMP and the transfer of the activated lipoyl onto the lipoyl domains of lipoate-dependent enzymes.</text>
</comment>
<evidence type="ECO:0000256" key="3">
    <source>
        <dbReference type="ARBA" id="ARBA00008242"/>
    </source>
</evidence>
<evidence type="ECO:0000313" key="6">
    <source>
        <dbReference type="EMBL" id="EDK43995.1"/>
    </source>
</evidence>
<keyword evidence="7" id="KW-1185">Reference proteome</keyword>
<evidence type="ECO:0000259" key="5">
    <source>
        <dbReference type="PROSITE" id="PS51733"/>
    </source>
</evidence>
<evidence type="ECO:0000313" key="7">
    <source>
        <dbReference type="Proteomes" id="UP000001996"/>
    </source>
</evidence>
<dbReference type="UniPathway" id="UPA00537">
    <property type="reaction ID" value="UER00595"/>
</dbReference>
<dbReference type="KEGG" id="lel:PVL30_002202"/>
<dbReference type="InterPro" id="IPR004143">
    <property type="entry name" value="BPL_LPL_catalytic"/>
</dbReference>
<dbReference type="InterPro" id="IPR045864">
    <property type="entry name" value="aa-tRNA-synth_II/BPL/LPL"/>
</dbReference>
<dbReference type="Pfam" id="PF21948">
    <property type="entry name" value="LplA-B_cat"/>
    <property type="match status" value="1"/>
</dbReference>
<dbReference type="Gene3D" id="3.30.930.10">
    <property type="entry name" value="Bira Bifunctional Protein, Domain 2"/>
    <property type="match status" value="1"/>
</dbReference>
<comment type="pathway">
    <text evidence="2">Protein modification; protein lipoylation via exogenous pathway; protein N(6)-(lipoyl)lysine from lipoate: step 2/2.</text>
</comment>
<name>A5DXT7_LODEL</name>
<dbReference type="GeneID" id="5234449"/>
<dbReference type="EMBL" id="CH981525">
    <property type="protein sequence ID" value="EDK43995.1"/>
    <property type="molecule type" value="Genomic_DNA"/>
</dbReference>
<protein>
    <recommendedName>
        <fullName evidence="4">Putative lipoate-protein ligase A</fullName>
    </recommendedName>
</protein>
<evidence type="ECO:0000256" key="2">
    <source>
        <dbReference type="ARBA" id="ARBA00005085"/>
    </source>
</evidence>
<evidence type="ECO:0000256" key="4">
    <source>
        <dbReference type="ARBA" id="ARBA00015925"/>
    </source>
</evidence>
<proteinExistence type="inferred from homology"/>
<dbReference type="eggNOG" id="KOG3159">
    <property type="taxonomic scope" value="Eukaryota"/>
</dbReference>
<dbReference type="InterPro" id="IPR004562">
    <property type="entry name" value="LipoylTrfase_LipoateP_Ligase"/>
</dbReference>
<accession>A5DXT7</accession>
<dbReference type="OMA" id="NENITCE"/>
<sequence>MITHPLFKTIIYQQRNFLLKSLCRCQPLSNNSTPFHDELTPTDLSDFGLDDFMYYQESPEVKQYREQNQGDLFPLKKLIDEWSHKTKDRGKISLQLIALLTEPLVLVSKYTDPHINLALEDYIYNKMPKPVLKTDYNSQRLLFYTNRPCVVIGKNQNPWKEVNIPLLKNSKIPLIRRRSGGGTVVHDLGNVNFSFMTSKDDFDRFEFVDLVTKAVNGSDMHIATKIEVNKRGDIVTKKNGEELKISGSAYKISRGKSYHHGTMLLNLDLKTLKQLLSREEFIFGKIDSKSSIDSVRSKVTNLGISSTGFINSVASKFNEKYALAGLKEQINEPNLYSENKNKNLEINMDADKEFNEMMGLTPFTEVDHPPFPKIIEIEEEIFELPKEVFDTAKELKQWEWIYGHTPPFTHTMNNSDLGLQLEFTVEKGKVTEMEWRFIKSSSGQDQDQDKKQLEHIMQAAKEKLLSSNYRGDVIKEAFTGTNQGEEVGSWLFKIIG</sequence>
<dbReference type="Proteomes" id="UP000001996">
    <property type="component" value="Unassembled WGS sequence"/>
</dbReference>
<dbReference type="PROSITE" id="PS51733">
    <property type="entry name" value="BPL_LPL_CATALYTIC"/>
    <property type="match status" value="1"/>
</dbReference>
<dbReference type="PANTHER" id="PTHR12561:SF3">
    <property type="entry name" value="LIPOYLTRANSFERASE 1, MITOCHONDRIAL"/>
    <property type="match status" value="1"/>
</dbReference>
<evidence type="ECO:0000256" key="1">
    <source>
        <dbReference type="ARBA" id="ARBA00003253"/>
    </source>
</evidence>
<dbReference type="GO" id="GO:0005739">
    <property type="term" value="C:mitochondrion"/>
    <property type="evidence" value="ECO:0007669"/>
    <property type="project" value="TreeGrafter"/>
</dbReference>
<reference evidence="6 7" key="1">
    <citation type="journal article" date="2009" name="Nature">
        <title>Evolution of pathogenicity and sexual reproduction in eight Candida genomes.</title>
        <authorList>
            <person name="Butler G."/>
            <person name="Rasmussen M.D."/>
            <person name="Lin M.F."/>
            <person name="Santos M.A."/>
            <person name="Sakthikumar S."/>
            <person name="Munro C.A."/>
            <person name="Rheinbay E."/>
            <person name="Grabherr M."/>
            <person name="Forche A."/>
            <person name="Reedy J.L."/>
            <person name="Agrafioti I."/>
            <person name="Arnaud M.B."/>
            <person name="Bates S."/>
            <person name="Brown A.J."/>
            <person name="Brunke S."/>
            <person name="Costanzo M.C."/>
            <person name="Fitzpatrick D.A."/>
            <person name="de Groot P.W."/>
            <person name="Harris D."/>
            <person name="Hoyer L.L."/>
            <person name="Hube B."/>
            <person name="Klis F.M."/>
            <person name="Kodira C."/>
            <person name="Lennard N."/>
            <person name="Logue M.E."/>
            <person name="Martin R."/>
            <person name="Neiman A.M."/>
            <person name="Nikolaou E."/>
            <person name="Quail M.A."/>
            <person name="Quinn J."/>
            <person name="Santos M.C."/>
            <person name="Schmitzberger F.F."/>
            <person name="Sherlock G."/>
            <person name="Shah P."/>
            <person name="Silverstein K.A."/>
            <person name="Skrzypek M.S."/>
            <person name="Soll D."/>
            <person name="Staggs R."/>
            <person name="Stansfield I."/>
            <person name="Stumpf M.P."/>
            <person name="Sudbery P.E."/>
            <person name="Srikantha T."/>
            <person name="Zeng Q."/>
            <person name="Berman J."/>
            <person name="Berriman M."/>
            <person name="Heitman J."/>
            <person name="Gow N.A."/>
            <person name="Lorenz M.C."/>
            <person name="Birren B.W."/>
            <person name="Kellis M."/>
            <person name="Cuomo C.A."/>
        </authorList>
    </citation>
    <scope>NUCLEOTIDE SEQUENCE [LARGE SCALE GENOMIC DNA]</scope>
    <source>
        <strain evidence="7">ATCC 11503 / BCRC 21390 / CBS 2605 / JCM 1781 / NBRC 1676 / NRRL YB-4239</strain>
    </source>
</reference>
<feature type="domain" description="BPL/LPL catalytic" evidence="5">
    <location>
        <begin position="135"/>
        <end position="311"/>
    </location>
</feature>
<dbReference type="PANTHER" id="PTHR12561">
    <property type="entry name" value="LIPOATE-PROTEIN LIGASE"/>
    <property type="match status" value="1"/>
</dbReference>
<gene>
    <name evidence="6" type="ORF">LELG_02174</name>
</gene>
<comment type="similarity">
    <text evidence="3">Belongs to the LplA family.</text>
</comment>
<dbReference type="GO" id="GO:0009249">
    <property type="term" value="P:protein lipoylation"/>
    <property type="evidence" value="ECO:0007669"/>
    <property type="project" value="InterPro"/>
</dbReference>
<dbReference type="GO" id="GO:0017118">
    <property type="term" value="F:lipoyltransferase activity"/>
    <property type="evidence" value="ECO:0007669"/>
    <property type="project" value="TreeGrafter"/>
</dbReference>
<dbReference type="CDD" id="cd16443">
    <property type="entry name" value="LplA"/>
    <property type="match status" value="1"/>
</dbReference>
<dbReference type="OrthoDB" id="201621at2759"/>
<dbReference type="SUPFAM" id="SSF55681">
    <property type="entry name" value="Class II aaRS and biotin synthetases"/>
    <property type="match status" value="1"/>
</dbReference>
<dbReference type="InParanoid" id="A5DXT7"/>
<dbReference type="VEuPathDB" id="FungiDB:LELG_02174"/>